<dbReference type="AlphaFoldDB" id="A0A1R3IRA3"/>
<dbReference type="InterPro" id="IPR000109">
    <property type="entry name" value="POT_fam"/>
</dbReference>
<name>A0A1R3IRA3_COCAP</name>
<comment type="caution">
    <text evidence="7">The sequence shown here is derived from an EMBL/GenBank/DDBJ whole genome shotgun (WGS) entry which is preliminary data.</text>
</comment>
<dbReference type="Gramene" id="OMO85113">
    <property type="protein sequence ID" value="OMO85113"/>
    <property type="gene ID" value="CCACVL1_10406"/>
</dbReference>
<evidence type="ECO:0000313" key="8">
    <source>
        <dbReference type="Proteomes" id="UP000188268"/>
    </source>
</evidence>
<organism evidence="7 8">
    <name type="scientific">Corchorus capsularis</name>
    <name type="common">Jute</name>
    <dbReference type="NCBI Taxonomy" id="210143"/>
    <lineage>
        <taxon>Eukaryota</taxon>
        <taxon>Viridiplantae</taxon>
        <taxon>Streptophyta</taxon>
        <taxon>Embryophyta</taxon>
        <taxon>Tracheophyta</taxon>
        <taxon>Spermatophyta</taxon>
        <taxon>Magnoliopsida</taxon>
        <taxon>eudicotyledons</taxon>
        <taxon>Gunneridae</taxon>
        <taxon>Pentapetalae</taxon>
        <taxon>rosids</taxon>
        <taxon>malvids</taxon>
        <taxon>Malvales</taxon>
        <taxon>Malvaceae</taxon>
        <taxon>Grewioideae</taxon>
        <taxon>Apeibeae</taxon>
        <taxon>Corchorus</taxon>
    </lineage>
</organism>
<evidence type="ECO:0000313" key="7">
    <source>
        <dbReference type="EMBL" id="OMO85113.1"/>
    </source>
</evidence>
<dbReference type="EMBL" id="AWWV01009645">
    <property type="protein sequence ID" value="OMO85113.1"/>
    <property type="molecule type" value="Genomic_DNA"/>
</dbReference>
<sequence>MFSNIHFSKAALFISGLVFSHGLAENAVMCILISYFMDNWKTKTNLRQAAAVVNVEEGISAIMAIIVSYVSETYLCQFKVIVYTTALFVIGLVLLWVSTLLNPELEVRILYPIVMLIALGKAGRGPPLKAFLLDQVTDNGEDHQAIDEEEVEGRKNFWWRVAWSLGVVASFSLSICSWRRTFLTSAMVMAIAYLWWLDKASIVESNEEEITGRLYTVAQVNQVKFLITIVPIWTTYFVNGLVEATGRTFFVEQANNMDDNIGNLFIVPVTLFFMLKSLVTSLVPFLLQLLIPKQISRSKRRLIILVKIGIGMVFAMFSCIVAWQIEVHRLSLIKRGKINDQYSISTNIPMSIFWLAPQFTLLGLMAGFAEDGLRDLFYNFDESKTLICNNSSSSSSMDWTLGIGNFLNILFAFLFRAWFGDNINSSRLDKYFLMLAMFSIGNLCLYCLVTLVLYNKFWREEQVREENIV</sequence>
<dbReference type="Proteomes" id="UP000188268">
    <property type="component" value="Unassembled WGS sequence"/>
</dbReference>
<comment type="similarity">
    <text evidence="2">Belongs to the major facilitator superfamily. Proton-dependent oligopeptide transporter (POT/PTR) (TC 2.A.17) family.</text>
</comment>
<dbReference type="Pfam" id="PF00854">
    <property type="entry name" value="PTR2"/>
    <property type="match status" value="1"/>
</dbReference>
<dbReference type="GO" id="GO:0016020">
    <property type="term" value="C:membrane"/>
    <property type="evidence" value="ECO:0007669"/>
    <property type="project" value="UniProtKB-SubCell"/>
</dbReference>
<feature type="transmembrane region" description="Helical" evidence="6">
    <location>
        <begin position="157"/>
        <end position="176"/>
    </location>
</feature>
<feature type="transmembrane region" description="Helical" evidence="6">
    <location>
        <begin position="81"/>
        <end position="101"/>
    </location>
</feature>
<feature type="transmembrane region" description="Helical" evidence="6">
    <location>
        <begin position="265"/>
        <end position="290"/>
    </location>
</feature>
<reference evidence="7 8" key="1">
    <citation type="submission" date="2013-09" db="EMBL/GenBank/DDBJ databases">
        <title>Corchorus capsularis genome sequencing.</title>
        <authorList>
            <person name="Alam M."/>
            <person name="Haque M.S."/>
            <person name="Islam M.S."/>
            <person name="Emdad E.M."/>
            <person name="Islam M.M."/>
            <person name="Ahmed B."/>
            <person name="Halim A."/>
            <person name="Hossen Q.M.M."/>
            <person name="Hossain M.Z."/>
            <person name="Ahmed R."/>
            <person name="Khan M.M."/>
            <person name="Islam R."/>
            <person name="Rashid M.M."/>
            <person name="Khan S.A."/>
            <person name="Rahman M.S."/>
            <person name="Alam M."/>
        </authorList>
    </citation>
    <scope>NUCLEOTIDE SEQUENCE [LARGE SCALE GENOMIC DNA]</scope>
    <source>
        <strain evidence="8">cv. CVL-1</strain>
        <tissue evidence="7">Whole seedling</tissue>
    </source>
</reference>
<keyword evidence="5 6" id="KW-0472">Membrane</keyword>
<dbReference type="OrthoDB" id="975446at2759"/>
<evidence type="ECO:0000256" key="6">
    <source>
        <dbReference type="SAM" id="Phobius"/>
    </source>
</evidence>
<evidence type="ECO:0000256" key="2">
    <source>
        <dbReference type="ARBA" id="ARBA00005982"/>
    </source>
</evidence>
<dbReference type="PANTHER" id="PTHR11654">
    <property type="entry name" value="OLIGOPEPTIDE TRANSPORTER-RELATED"/>
    <property type="match status" value="1"/>
</dbReference>
<dbReference type="GO" id="GO:0022857">
    <property type="term" value="F:transmembrane transporter activity"/>
    <property type="evidence" value="ECO:0007669"/>
    <property type="project" value="InterPro"/>
</dbReference>
<proteinExistence type="inferred from homology"/>
<evidence type="ECO:0000256" key="5">
    <source>
        <dbReference type="ARBA" id="ARBA00023136"/>
    </source>
</evidence>
<evidence type="ECO:0000256" key="4">
    <source>
        <dbReference type="ARBA" id="ARBA00022989"/>
    </source>
</evidence>
<evidence type="ECO:0000256" key="1">
    <source>
        <dbReference type="ARBA" id="ARBA00004141"/>
    </source>
</evidence>
<dbReference type="OMA" id="FIEVIAM"/>
<feature type="transmembrane region" description="Helical" evidence="6">
    <location>
        <begin position="352"/>
        <end position="369"/>
    </location>
</feature>
<dbReference type="Gene3D" id="1.20.1250.20">
    <property type="entry name" value="MFS general substrate transporter like domains"/>
    <property type="match status" value="2"/>
</dbReference>
<feature type="transmembrane region" description="Helical" evidence="6">
    <location>
        <begin position="431"/>
        <end position="454"/>
    </location>
</feature>
<keyword evidence="3 6" id="KW-0812">Transmembrane</keyword>
<feature type="transmembrane region" description="Helical" evidence="6">
    <location>
        <begin position="12"/>
        <end position="37"/>
    </location>
</feature>
<comment type="subcellular location">
    <subcellularLocation>
        <location evidence="1">Membrane</location>
        <topology evidence="1">Multi-pass membrane protein</topology>
    </subcellularLocation>
</comment>
<feature type="transmembrane region" description="Helical" evidence="6">
    <location>
        <begin position="49"/>
        <end position="69"/>
    </location>
</feature>
<protein>
    <submittedName>
        <fullName evidence="7">Proton-dependent oligopeptide transporter family</fullName>
    </submittedName>
</protein>
<dbReference type="InterPro" id="IPR036259">
    <property type="entry name" value="MFS_trans_sf"/>
</dbReference>
<accession>A0A1R3IRA3</accession>
<gene>
    <name evidence="7" type="ORF">CCACVL1_10406</name>
</gene>
<evidence type="ECO:0000256" key="3">
    <source>
        <dbReference type="ARBA" id="ARBA00022692"/>
    </source>
</evidence>
<feature type="transmembrane region" description="Helical" evidence="6">
    <location>
        <begin position="399"/>
        <end position="419"/>
    </location>
</feature>
<feature type="transmembrane region" description="Helical" evidence="6">
    <location>
        <begin position="181"/>
        <end position="197"/>
    </location>
</feature>
<keyword evidence="4 6" id="KW-1133">Transmembrane helix</keyword>
<keyword evidence="8" id="KW-1185">Reference proteome</keyword>
<feature type="transmembrane region" description="Helical" evidence="6">
    <location>
        <begin position="302"/>
        <end position="325"/>
    </location>
</feature>